<evidence type="ECO:0000313" key="2">
    <source>
        <dbReference type="Proteomes" id="UP000183299"/>
    </source>
</evidence>
<organism evidence="1 2">
    <name type="scientific">Celeribacter halophilus</name>
    <dbReference type="NCBI Taxonomy" id="576117"/>
    <lineage>
        <taxon>Bacteria</taxon>
        <taxon>Pseudomonadati</taxon>
        <taxon>Pseudomonadota</taxon>
        <taxon>Alphaproteobacteria</taxon>
        <taxon>Rhodobacterales</taxon>
        <taxon>Roseobacteraceae</taxon>
        <taxon>Celeribacter</taxon>
    </lineage>
</organism>
<evidence type="ECO:0008006" key="3">
    <source>
        <dbReference type="Google" id="ProtNLM"/>
    </source>
</evidence>
<dbReference type="InterPro" id="IPR036249">
    <property type="entry name" value="Thioredoxin-like_sf"/>
</dbReference>
<protein>
    <recommendedName>
        <fullName evidence="3">DUF1223 domain-containing protein</fullName>
    </recommendedName>
</protein>
<keyword evidence="2" id="KW-1185">Reference proteome</keyword>
<dbReference type="EMBL" id="FORY01000018">
    <property type="protein sequence ID" value="SFJ99273.1"/>
    <property type="molecule type" value="Genomic_DNA"/>
</dbReference>
<evidence type="ECO:0000313" key="1">
    <source>
        <dbReference type="EMBL" id="SFJ99273.1"/>
    </source>
</evidence>
<sequence length="261" mass="28224">MRQILAAFSHILPSHLLRGGILAASLALPVAAPLAAQDSMANPHPPLVVVELFTSQGCSSCPPADEMMTELAGRDDVLPLSLHVDYWDYIGWRDNFAKPEFTLRQKAYAHAVGKRTIYTPQLIVQGADHLVGAKPMRLVDLIMRHRSKPAAPVSLSVSVKNDQLHIVATPTGALPPLMRLQIVRFDPHERVAITRGENAGRDVEYSNIVTEWRPLADWNGAAPLAVSLDLEGPDHAAVILQAAGPQGPGPILAAVRAETDH</sequence>
<name>A0A1I3VWF8_9RHOB</name>
<accession>A0A1I3VWF8</accession>
<dbReference type="Pfam" id="PF06764">
    <property type="entry name" value="DUF1223"/>
    <property type="match status" value="1"/>
</dbReference>
<dbReference type="STRING" id="576117.SAMN04488138_11816"/>
<proteinExistence type="predicted"/>
<gene>
    <name evidence="1" type="ORF">SAMN04488138_11816</name>
</gene>
<dbReference type="GeneID" id="98666597"/>
<dbReference type="PANTHER" id="PTHR36057:SF1">
    <property type="entry name" value="LIPOPROTEIN LIPID ATTACHMENT SITE-LIKE PROTEIN, PUTATIVE (DUF1223)-RELATED"/>
    <property type="match status" value="1"/>
</dbReference>
<dbReference type="Proteomes" id="UP000183299">
    <property type="component" value="Unassembled WGS sequence"/>
</dbReference>
<dbReference type="InterPro" id="IPR010634">
    <property type="entry name" value="DUF1223"/>
</dbReference>
<reference evidence="1 2" key="1">
    <citation type="submission" date="2016-10" db="EMBL/GenBank/DDBJ databases">
        <authorList>
            <person name="de Groot N.N."/>
        </authorList>
    </citation>
    <scope>NUCLEOTIDE SEQUENCE [LARGE SCALE GENOMIC DNA]</scope>
    <source>
        <strain evidence="1 2">CGMCC 1.8891</strain>
    </source>
</reference>
<dbReference type="SUPFAM" id="SSF52833">
    <property type="entry name" value="Thioredoxin-like"/>
    <property type="match status" value="1"/>
</dbReference>
<dbReference type="PANTHER" id="PTHR36057">
    <property type="match status" value="1"/>
</dbReference>
<dbReference type="AlphaFoldDB" id="A0A1I3VWF8"/>
<dbReference type="RefSeq" id="WP_082715317.1">
    <property type="nucleotide sequence ID" value="NZ_FORY01000018.1"/>
</dbReference>